<evidence type="ECO:0000259" key="11">
    <source>
        <dbReference type="Pfam" id="PF02770"/>
    </source>
</evidence>
<evidence type="ECO:0000256" key="6">
    <source>
        <dbReference type="ARBA" id="ARBA00022946"/>
    </source>
</evidence>
<dbReference type="OrthoDB" id="354at2759"/>
<evidence type="ECO:0000259" key="13">
    <source>
        <dbReference type="Pfam" id="PF21343"/>
    </source>
</evidence>
<organism evidence="14 15">
    <name type="scientific">Psylliodes chrysocephalus</name>
    <dbReference type="NCBI Taxonomy" id="3402493"/>
    <lineage>
        <taxon>Eukaryota</taxon>
        <taxon>Metazoa</taxon>
        <taxon>Ecdysozoa</taxon>
        <taxon>Arthropoda</taxon>
        <taxon>Hexapoda</taxon>
        <taxon>Insecta</taxon>
        <taxon>Pterygota</taxon>
        <taxon>Neoptera</taxon>
        <taxon>Endopterygota</taxon>
        <taxon>Coleoptera</taxon>
        <taxon>Polyphaga</taxon>
        <taxon>Cucujiformia</taxon>
        <taxon>Chrysomeloidea</taxon>
        <taxon>Chrysomelidae</taxon>
        <taxon>Galerucinae</taxon>
        <taxon>Alticini</taxon>
        <taxon>Psylliodes</taxon>
    </lineage>
</organism>
<evidence type="ECO:0000313" key="15">
    <source>
        <dbReference type="Proteomes" id="UP001153636"/>
    </source>
</evidence>
<dbReference type="InterPro" id="IPR009100">
    <property type="entry name" value="AcylCoA_DH/oxidase_NM_dom_sf"/>
</dbReference>
<dbReference type="Gene3D" id="2.40.110.10">
    <property type="entry name" value="Butyryl-CoA Dehydrogenase, subunit A, domain 2"/>
    <property type="match status" value="1"/>
</dbReference>
<keyword evidence="4 9" id="KW-0285">Flavoprotein</keyword>
<feature type="domain" description="Acyl-CoA dehydrogenase/oxidase C-terminal" evidence="10">
    <location>
        <begin position="310"/>
        <end position="437"/>
    </location>
</feature>
<evidence type="ECO:0000259" key="10">
    <source>
        <dbReference type="Pfam" id="PF00441"/>
    </source>
</evidence>
<dbReference type="SUPFAM" id="SSF47203">
    <property type="entry name" value="Acyl-CoA dehydrogenase C-terminal domain-like"/>
    <property type="match status" value="1"/>
</dbReference>
<feature type="domain" description="ACAD9/ACADV-like C-terminal" evidence="13">
    <location>
        <begin position="510"/>
        <end position="628"/>
    </location>
</feature>
<dbReference type="PANTHER" id="PTHR43884">
    <property type="entry name" value="ACYL-COA DEHYDROGENASE"/>
    <property type="match status" value="1"/>
</dbReference>
<keyword evidence="7 9" id="KW-0560">Oxidoreductase</keyword>
<evidence type="ECO:0000256" key="5">
    <source>
        <dbReference type="ARBA" id="ARBA00022827"/>
    </source>
</evidence>
<accession>A0A9P0CQ03</accession>
<evidence type="ECO:0008006" key="16">
    <source>
        <dbReference type="Google" id="ProtNLM"/>
    </source>
</evidence>
<comment type="similarity">
    <text evidence="3 9">Belongs to the acyl-CoA dehydrogenase family.</text>
</comment>
<keyword evidence="6" id="KW-0809">Transit peptide</keyword>
<dbReference type="GO" id="GO:0005739">
    <property type="term" value="C:mitochondrion"/>
    <property type="evidence" value="ECO:0007669"/>
    <property type="project" value="UniProtKB-SubCell"/>
</dbReference>
<keyword evidence="5 9" id="KW-0274">FAD</keyword>
<gene>
    <name evidence="14" type="ORF">PSYICH_LOCUS7643</name>
</gene>
<dbReference type="AlphaFoldDB" id="A0A9P0CQ03"/>
<evidence type="ECO:0000256" key="9">
    <source>
        <dbReference type="RuleBase" id="RU362125"/>
    </source>
</evidence>
<dbReference type="InterPro" id="IPR046373">
    <property type="entry name" value="Acyl-CoA_Oxase/DH_mid-dom_sf"/>
</dbReference>
<dbReference type="GO" id="GO:0050660">
    <property type="term" value="F:flavin adenine dinucleotide binding"/>
    <property type="evidence" value="ECO:0007669"/>
    <property type="project" value="InterPro"/>
</dbReference>
<dbReference type="GO" id="GO:0003995">
    <property type="term" value="F:acyl-CoA dehydrogenase activity"/>
    <property type="evidence" value="ECO:0007669"/>
    <property type="project" value="TreeGrafter"/>
</dbReference>
<dbReference type="Pfam" id="PF00441">
    <property type="entry name" value="Acyl-CoA_dh_1"/>
    <property type="match status" value="1"/>
</dbReference>
<name>A0A9P0CQ03_9CUCU</name>
<dbReference type="InterPro" id="IPR009075">
    <property type="entry name" value="AcylCo_DH/oxidase_C"/>
</dbReference>
<keyword evidence="8" id="KW-0496">Mitochondrion</keyword>
<evidence type="ECO:0000256" key="3">
    <source>
        <dbReference type="ARBA" id="ARBA00009347"/>
    </source>
</evidence>
<dbReference type="Gene3D" id="1.10.540.10">
    <property type="entry name" value="Acyl-CoA dehydrogenase/oxidase, N-terminal domain"/>
    <property type="match status" value="1"/>
</dbReference>
<proteinExistence type="inferred from homology"/>
<feature type="domain" description="Acyl-CoA dehydrogenase/oxidase N-terminal" evidence="12">
    <location>
        <begin position="113"/>
        <end position="196"/>
    </location>
</feature>
<dbReference type="Gene3D" id="1.20.140.10">
    <property type="entry name" value="Butyryl-CoA Dehydrogenase, subunit A, domain 3"/>
    <property type="match status" value="2"/>
</dbReference>
<dbReference type="InterPro" id="IPR049448">
    <property type="entry name" value="ACAD9/ACADV-like_C"/>
</dbReference>
<dbReference type="Proteomes" id="UP001153636">
    <property type="component" value="Chromosome 2"/>
</dbReference>
<comment type="cofactor">
    <cofactor evidence="1 9">
        <name>FAD</name>
        <dbReference type="ChEBI" id="CHEBI:57692"/>
    </cofactor>
</comment>
<evidence type="ECO:0000256" key="8">
    <source>
        <dbReference type="ARBA" id="ARBA00023128"/>
    </source>
</evidence>
<dbReference type="GO" id="GO:0006631">
    <property type="term" value="P:fatty acid metabolic process"/>
    <property type="evidence" value="ECO:0007669"/>
    <property type="project" value="UniProtKB-ARBA"/>
</dbReference>
<dbReference type="InterPro" id="IPR013786">
    <property type="entry name" value="AcylCoA_DH/ox_N"/>
</dbReference>
<comment type="subcellular location">
    <subcellularLocation>
        <location evidence="2">Mitochondrion</location>
    </subcellularLocation>
</comment>
<evidence type="ECO:0000313" key="14">
    <source>
        <dbReference type="EMBL" id="CAH1106184.1"/>
    </source>
</evidence>
<dbReference type="InterPro" id="IPR037069">
    <property type="entry name" value="AcylCoA_DH/ox_N_sf"/>
</dbReference>
<dbReference type="SUPFAM" id="SSF56645">
    <property type="entry name" value="Acyl-CoA dehydrogenase NM domain-like"/>
    <property type="match status" value="1"/>
</dbReference>
<evidence type="ECO:0000256" key="1">
    <source>
        <dbReference type="ARBA" id="ARBA00001974"/>
    </source>
</evidence>
<dbReference type="PANTHER" id="PTHR43884:SF9">
    <property type="entry name" value="COMPLEX I ASSEMBLY FACTOR ACAD9, MITOCHONDRIAL"/>
    <property type="match status" value="1"/>
</dbReference>
<dbReference type="Pfam" id="PF02771">
    <property type="entry name" value="Acyl-CoA_dh_N"/>
    <property type="match status" value="1"/>
</dbReference>
<feature type="domain" description="Acyl-CoA oxidase/dehydrogenase middle" evidence="11">
    <location>
        <begin position="200"/>
        <end position="286"/>
    </location>
</feature>
<reference evidence="14" key="1">
    <citation type="submission" date="2022-01" db="EMBL/GenBank/DDBJ databases">
        <authorList>
            <person name="King R."/>
        </authorList>
    </citation>
    <scope>NUCLEOTIDE SEQUENCE</scope>
</reference>
<dbReference type="Pfam" id="PF02770">
    <property type="entry name" value="Acyl-CoA_dh_M"/>
    <property type="match status" value="1"/>
</dbReference>
<evidence type="ECO:0000256" key="7">
    <source>
        <dbReference type="ARBA" id="ARBA00023002"/>
    </source>
</evidence>
<evidence type="ECO:0000259" key="12">
    <source>
        <dbReference type="Pfam" id="PF02771"/>
    </source>
</evidence>
<dbReference type="InterPro" id="IPR036250">
    <property type="entry name" value="AcylCo_DH-like_C"/>
</dbReference>
<keyword evidence="15" id="KW-1185">Reference proteome</keyword>
<evidence type="ECO:0000256" key="2">
    <source>
        <dbReference type="ARBA" id="ARBA00004173"/>
    </source>
</evidence>
<dbReference type="InterPro" id="IPR006091">
    <property type="entry name" value="Acyl-CoA_Oxase/DH_mid-dom"/>
</dbReference>
<dbReference type="EMBL" id="OV651814">
    <property type="protein sequence ID" value="CAH1106184.1"/>
    <property type="molecule type" value="Genomic_DNA"/>
</dbReference>
<dbReference type="Pfam" id="PF21343">
    <property type="entry name" value="ACAD9-ACADV_C"/>
    <property type="match status" value="1"/>
</dbReference>
<sequence>MLMRPSLNKKLLQNKVVSLDLIKTALYNQQVPAVQNAPEDYEKQLKVFQTLTNVTKRTRIKKPHKPPFVKNFLLGKFDTDILTYPELNKEDTKNLEENVKLVKKLMKQSHISQSMSISKQFRQNLSDFRVIGLQAPQLMDGLECNVTESSMFIEALSESNLRNGIVNNEQLGVQILNTFANEQLKIKYLTQLMSGEILSATCLTESTATDLNSFKTKAVLSSDEKSWILNGTKNFVVNGKSADIFVVFAVTKVISRDIIKDTKLTAFLVDKDSPGITVKDVNSQGIEVVDVTFNDTLVSSENIIGEVHNGHTLLRSVTSEHRLSVAPMCITVTKNILNNLVTEIRNNSDENNLLHEIDDVRENIGEMAASLYGMESATYLTTGLVDNYTEQDIEVESIISKVFASEQTMNCATKSLSMIGLNGLLDSHWLNPLYQEAIRFKTLNEPDNGLKIILSLLCLQHAGKELNDLVNKIRNPLFHGAFNLRRIWTNRRNNEDNPKLDLELGDHLHPSLHNSSKQLEYCIKRLEFAAEILLARYGPEVLNYHMDLKRLGDAIIDTYVMTACIARSSRSYCIGLPNAAMELTLAMTFCNTAVERVKNNINKLYLGYYHTNDQSYRTISKKVFKYKEYFPSHPLARNF</sequence>
<protein>
    <recommendedName>
        <fullName evidence="16">Acyl-CoA dehydrogenase family member 9, mitochondrial</fullName>
    </recommendedName>
</protein>
<evidence type="ECO:0000256" key="4">
    <source>
        <dbReference type="ARBA" id="ARBA00022630"/>
    </source>
</evidence>